<evidence type="ECO:0000256" key="1">
    <source>
        <dbReference type="SAM" id="MobiDB-lite"/>
    </source>
</evidence>
<accession>A0AAV2D6I0</accession>
<dbReference type="AlphaFoldDB" id="A0AAV2D6I0"/>
<gene>
    <name evidence="2" type="ORF">LTRI10_LOCUS11682</name>
</gene>
<sequence length="104" mass="11762">MNRWEDPQEVIPFRRARRLDCVRDGLLPQIRTGSTVAGTLGWVPDPRRKPPKEPPAFADSNSPNFSISRALFHSYYPGKTIKQTMKVFPSPPPPPFRTISSTNS</sequence>
<protein>
    <submittedName>
        <fullName evidence="2">Uncharacterized protein</fullName>
    </submittedName>
</protein>
<evidence type="ECO:0000313" key="2">
    <source>
        <dbReference type="EMBL" id="CAL1368667.1"/>
    </source>
</evidence>
<feature type="region of interest" description="Disordered" evidence="1">
    <location>
        <begin position="37"/>
        <end position="62"/>
    </location>
</feature>
<keyword evidence="3" id="KW-1185">Reference proteome</keyword>
<dbReference type="Proteomes" id="UP001497516">
    <property type="component" value="Chromosome 2"/>
</dbReference>
<name>A0AAV2D6I0_9ROSI</name>
<organism evidence="2 3">
    <name type="scientific">Linum trigynum</name>
    <dbReference type="NCBI Taxonomy" id="586398"/>
    <lineage>
        <taxon>Eukaryota</taxon>
        <taxon>Viridiplantae</taxon>
        <taxon>Streptophyta</taxon>
        <taxon>Embryophyta</taxon>
        <taxon>Tracheophyta</taxon>
        <taxon>Spermatophyta</taxon>
        <taxon>Magnoliopsida</taxon>
        <taxon>eudicotyledons</taxon>
        <taxon>Gunneridae</taxon>
        <taxon>Pentapetalae</taxon>
        <taxon>rosids</taxon>
        <taxon>fabids</taxon>
        <taxon>Malpighiales</taxon>
        <taxon>Linaceae</taxon>
        <taxon>Linum</taxon>
    </lineage>
</organism>
<feature type="region of interest" description="Disordered" evidence="1">
    <location>
        <begin position="85"/>
        <end position="104"/>
    </location>
</feature>
<dbReference type="EMBL" id="OZ034815">
    <property type="protein sequence ID" value="CAL1368667.1"/>
    <property type="molecule type" value="Genomic_DNA"/>
</dbReference>
<evidence type="ECO:0000313" key="3">
    <source>
        <dbReference type="Proteomes" id="UP001497516"/>
    </source>
</evidence>
<reference evidence="2 3" key="1">
    <citation type="submission" date="2024-04" db="EMBL/GenBank/DDBJ databases">
        <authorList>
            <person name="Fracassetti M."/>
        </authorList>
    </citation>
    <scope>NUCLEOTIDE SEQUENCE [LARGE SCALE GENOMIC DNA]</scope>
</reference>
<proteinExistence type="predicted"/>